<evidence type="ECO:0000256" key="1">
    <source>
        <dbReference type="SAM" id="Phobius"/>
    </source>
</evidence>
<organism evidence="2">
    <name type="scientific">Fusobacterium hwasookii ChDC F174</name>
    <dbReference type="NCBI Taxonomy" id="1307442"/>
    <lineage>
        <taxon>Bacteria</taxon>
        <taxon>Fusobacteriati</taxon>
        <taxon>Fusobacteriota</taxon>
        <taxon>Fusobacteriia</taxon>
        <taxon>Fusobacteriales</taxon>
        <taxon>Fusobacteriaceae</taxon>
        <taxon>Fusobacterium</taxon>
    </lineage>
</organism>
<evidence type="ECO:0000313" key="2">
    <source>
        <dbReference type="EMBL" id="ALQ39527.1"/>
    </source>
</evidence>
<dbReference type="Proteomes" id="UP000063275">
    <property type="component" value="Chromosome"/>
</dbReference>
<keyword evidence="1" id="KW-0812">Transmembrane</keyword>
<keyword evidence="1" id="KW-0472">Membrane</keyword>
<dbReference type="KEGG" id="fhw:RN87_02880"/>
<name>A0A0S2ZL08_9FUSO</name>
<dbReference type="RefSeq" id="WP_029493555.1">
    <property type="nucleotide sequence ID" value="NZ_ATKF01000092.1"/>
</dbReference>
<dbReference type="OrthoDB" id="88670at2"/>
<protein>
    <submittedName>
        <fullName evidence="2">Uncharacterized protein</fullName>
    </submittedName>
</protein>
<dbReference type="EMBL" id="CP013331">
    <property type="protein sequence ID" value="ALQ39527.1"/>
    <property type="molecule type" value="Genomic_DNA"/>
</dbReference>
<keyword evidence="1" id="KW-1133">Transmembrane helix</keyword>
<dbReference type="AlphaFoldDB" id="A0A0S2ZL08"/>
<sequence>MLLKSSLFILLLVNIFTSNLIILSAILIVVLILNLTLNKNLKKHSKQLKVLLFFYLSTFLIQLYYGQQGKVLFKFYSFYITQEGLINFGVSFIRILNLILMSWLINEMKLLTGRFSKYQKIIDTVIDLVPEVFTLFKKRMKAKNFTRYILKDISKRYEQK</sequence>
<proteinExistence type="predicted"/>
<gene>
    <name evidence="2" type="ORF">RN87_02880</name>
</gene>
<reference evidence="2 3" key="1">
    <citation type="submission" date="2015-11" db="EMBL/GenBank/DDBJ databases">
        <authorList>
            <person name="Zhang Y."/>
            <person name="Guo Z."/>
        </authorList>
    </citation>
    <scope>NUCLEOTIDE SEQUENCE [LARGE SCALE GENOMIC DNA]</scope>
    <source>
        <strain evidence="2 3">ChDC F174</strain>
    </source>
</reference>
<accession>A0A0S2ZL08</accession>
<feature type="transmembrane region" description="Helical" evidence="1">
    <location>
        <begin position="6"/>
        <end position="36"/>
    </location>
</feature>
<evidence type="ECO:0000313" key="3">
    <source>
        <dbReference type="Proteomes" id="UP000063275"/>
    </source>
</evidence>
<feature type="transmembrane region" description="Helical" evidence="1">
    <location>
        <begin position="48"/>
        <end position="65"/>
    </location>
</feature>
<feature type="transmembrane region" description="Helical" evidence="1">
    <location>
        <begin position="85"/>
        <end position="105"/>
    </location>
</feature>